<name>A0A8E2F4C8_9PEZI</name>
<dbReference type="Proteomes" id="UP000250140">
    <property type="component" value="Unassembled WGS sequence"/>
</dbReference>
<evidence type="ECO:0000259" key="3">
    <source>
        <dbReference type="Pfam" id="PF23239"/>
    </source>
</evidence>
<evidence type="ECO:0000256" key="1">
    <source>
        <dbReference type="ARBA" id="ARBA00022737"/>
    </source>
</evidence>
<dbReference type="InterPro" id="IPR054471">
    <property type="entry name" value="GPIID_WHD"/>
</dbReference>
<evidence type="ECO:0000313" key="6">
    <source>
        <dbReference type="Proteomes" id="UP000250140"/>
    </source>
</evidence>
<dbReference type="InterPro" id="IPR055497">
    <property type="entry name" value="DUF7069"/>
</dbReference>
<gene>
    <name evidence="5" type="ORF">AOQ84DRAFT_402705</name>
</gene>
<keyword evidence="1" id="KW-0677">Repeat</keyword>
<evidence type="ECO:0000313" key="5">
    <source>
        <dbReference type="EMBL" id="OCL10095.1"/>
    </source>
</evidence>
<evidence type="ECO:0000259" key="2">
    <source>
        <dbReference type="Pfam" id="PF22939"/>
    </source>
</evidence>
<evidence type="ECO:0008006" key="7">
    <source>
        <dbReference type="Google" id="ProtNLM"/>
    </source>
</evidence>
<feature type="domain" description="GPI inositol-deacylase winged helix" evidence="2">
    <location>
        <begin position="286"/>
        <end position="376"/>
    </location>
</feature>
<dbReference type="Pfam" id="PF24883">
    <property type="entry name" value="NPHP3_N"/>
    <property type="match status" value="1"/>
</dbReference>
<dbReference type="PANTHER" id="PTHR10039:SF14">
    <property type="entry name" value="NACHT DOMAIN-CONTAINING PROTEIN"/>
    <property type="match status" value="1"/>
</dbReference>
<dbReference type="InterPro" id="IPR056884">
    <property type="entry name" value="NPHP3-like_N"/>
</dbReference>
<feature type="domain" description="DUF7069" evidence="3">
    <location>
        <begin position="208"/>
        <end position="261"/>
    </location>
</feature>
<dbReference type="OrthoDB" id="194358at2759"/>
<organism evidence="5 6">
    <name type="scientific">Glonium stellatum</name>
    <dbReference type="NCBI Taxonomy" id="574774"/>
    <lineage>
        <taxon>Eukaryota</taxon>
        <taxon>Fungi</taxon>
        <taxon>Dikarya</taxon>
        <taxon>Ascomycota</taxon>
        <taxon>Pezizomycotina</taxon>
        <taxon>Dothideomycetes</taxon>
        <taxon>Pleosporomycetidae</taxon>
        <taxon>Gloniales</taxon>
        <taxon>Gloniaceae</taxon>
        <taxon>Glonium</taxon>
    </lineage>
</organism>
<dbReference type="Pfam" id="PF23239">
    <property type="entry name" value="DUF7069"/>
    <property type="match status" value="1"/>
</dbReference>
<accession>A0A8E2F4C8</accession>
<reference evidence="5 6" key="1">
    <citation type="journal article" date="2016" name="Nat. Commun.">
        <title>Ectomycorrhizal ecology is imprinted in the genome of the dominant symbiotic fungus Cenococcum geophilum.</title>
        <authorList>
            <consortium name="DOE Joint Genome Institute"/>
            <person name="Peter M."/>
            <person name="Kohler A."/>
            <person name="Ohm R.A."/>
            <person name="Kuo A."/>
            <person name="Krutzmann J."/>
            <person name="Morin E."/>
            <person name="Arend M."/>
            <person name="Barry K.W."/>
            <person name="Binder M."/>
            <person name="Choi C."/>
            <person name="Clum A."/>
            <person name="Copeland A."/>
            <person name="Grisel N."/>
            <person name="Haridas S."/>
            <person name="Kipfer T."/>
            <person name="LaButti K."/>
            <person name="Lindquist E."/>
            <person name="Lipzen A."/>
            <person name="Maire R."/>
            <person name="Meier B."/>
            <person name="Mihaltcheva S."/>
            <person name="Molinier V."/>
            <person name="Murat C."/>
            <person name="Poggeler S."/>
            <person name="Quandt C.A."/>
            <person name="Sperisen C."/>
            <person name="Tritt A."/>
            <person name="Tisserant E."/>
            <person name="Crous P.W."/>
            <person name="Henrissat B."/>
            <person name="Nehls U."/>
            <person name="Egli S."/>
            <person name="Spatafora J.W."/>
            <person name="Grigoriev I.V."/>
            <person name="Martin F.M."/>
        </authorList>
    </citation>
    <scope>NUCLEOTIDE SEQUENCE [LARGE SCALE GENOMIC DNA]</scope>
    <source>
        <strain evidence="5 6">CBS 207.34</strain>
    </source>
</reference>
<dbReference type="AlphaFoldDB" id="A0A8E2F4C8"/>
<protein>
    <recommendedName>
        <fullName evidence="7">NACHT domain-containing protein</fullName>
    </recommendedName>
</protein>
<proteinExistence type="predicted"/>
<dbReference type="Gene3D" id="3.40.50.300">
    <property type="entry name" value="P-loop containing nucleotide triphosphate hydrolases"/>
    <property type="match status" value="1"/>
</dbReference>
<dbReference type="EMBL" id="KV749308">
    <property type="protein sequence ID" value="OCL10095.1"/>
    <property type="molecule type" value="Genomic_DNA"/>
</dbReference>
<feature type="non-terminal residue" evidence="5">
    <location>
        <position position="411"/>
    </location>
</feature>
<feature type="domain" description="Nephrocystin 3-like N-terminal" evidence="4">
    <location>
        <begin position="8"/>
        <end position="178"/>
    </location>
</feature>
<evidence type="ECO:0000259" key="4">
    <source>
        <dbReference type="Pfam" id="PF24883"/>
    </source>
</evidence>
<feature type="non-terminal residue" evidence="5">
    <location>
        <position position="1"/>
    </location>
</feature>
<dbReference type="InterPro" id="IPR027417">
    <property type="entry name" value="P-loop_NTPase"/>
</dbReference>
<dbReference type="PANTHER" id="PTHR10039">
    <property type="entry name" value="AMELOGENIN"/>
    <property type="match status" value="1"/>
</dbReference>
<sequence>RNSDRLEGTCRWFPARTNFQMWRQGETSSLLWVSADPGRGKSVLSKSLVNIELKSTESRTTCYFFFKDDNDEQKSAANALCSLLHQLFSQKKCLIGHAVPAFKNQGKPLAKSFYTLWGILTGATTDSKAGEIICILDALDECHETDRHELLEALNHFYEKVARSERDKSQLRFLVTGRPCNTIERKFTLLTHNMPTVRLRGEMESETISREIIIVIKGRVPEIAVKLQVTDPEKSILESELLSMPHRTYLWLKLIVEEIESSILITGNTLKETTRRLPHTVEEAYEAILEKITDRERAQKLLCIVISAVRPLTLGEINVALAIEDHHRSIKELGLELIPEIGFETTLRYLCSLFVSVKNRKVYLIHQTAKEFLLAKTKLPAPGGNIHFNRRSQSISLQGPALLTSSLLNLA</sequence>
<keyword evidence="6" id="KW-1185">Reference proteome</keyword>
<dbReference type="Pfam" id="PF22939">
    <property type="entry name" value="WHD_GPIID"/>
    <property type="match status" value="1"/>
</dbReference>